<dbReference type="PATRIC" id="fig|46224.3.peg.2412"/>
<organism evidence="1 3">
    <name type="scientific">Heyndrickxia sporothermodurans</name>
    <dbReference type="NCBI Taxonomy" id="46224"/>
    <lineage>
        <taxon>Bacteria</taxon>
        <taxon>Bacillati</taxon>
        <taxon>Bacillota</taxon>
        <taxon>Bacilli</taxon>
        <taxon>Bacillales</taxon>
        <taxon>Bacillaceae</taxon>
        <taxon>Heyndrickxia</taxon>
    </lineage>
</organism>
<dbReference type="KEGG" id="hspo:JGZ69_04985"/>
<proteinExistence type="predicted"/>
<name>A0A150L8C3_9BACI</name>
<keyword evidence="3" id="KW-1185">Reference proteome</keyword>
<dbReference type="AlphaFoldDB" id="A0A150L8C3"/>
<sequence>MAKRSYDSKLIRIKGIKANKNPLNSKVEIRTSLRIPLKRGIASCILMNPSTADSIDSDDTINSVTEYIHKNIPEIHWIRFYNLYPFYEPRSPKIYNLIHNLTPLEYSTAMDSNRLEIKKSLESTTHLFLGYGQCSGDSNDKARYYDIETVKLLNMIEKKYKNDIFVFETSQSNKILIKNKYPRHPNPNNEHFAINHHKCHIKNGLIILN</sequence>
<evidence type="ECO:0000313" key="2">
    <source>
        <dbReference type="EMBL" id="QQX26242.1"/>
    </source>
</evidence>
<dbReference type="OrthoDB" id="2899030at2"/>
<dbReference type="EMBL" id="LQYN01000033">
    <property type="protein sequence ID" value="KYD08259.1"/>
    <property type="molecule type" value="Genomic_DNA"/>
</dbReference>
<dbReference type="EMBL" id="CP066701">
    <property type="protein sequence ID" value="QQX26242.1"/>
    <property type="molecule type" value="Genomic_DNA"/>
</dbReference>
<evidence type="ECO:0000313" key="1">
    <source>
        <dbReference type="EMBL" id="KYD08259.1"/>
    </source>
</evidence>
<dbReference type="Pfam" id="PF07799">
    <property type="entry name" value="DUF1643"/>
    <property type="match status" value="1"/>
</dbReference>
<dbReference type="InterPro" id="IPR012441">
    <property type="entry name" value="DUF1643"/>
</dbReference>
<accession>A0A150L8C3</accession>
<protein>
    <submittedName>
        <fullName evidence="2">DUF1643 domain-containing protein</fullName>
    </submittedName>
</protein>
<reference evidence="1 3" key="1">
    <citation type="submission" date="2016-01" db="EMBL/GenBank/DDBJ databases">
        <title>Genome Sequences of Twelve Sporeforming Bacillus Species Isolated from Foods.</title>
        <authorList>
            <person name="Berendsen E.M."/>
            <person name="Wells-Bennik M.H."/>
            <person name="Krawcyk A.O."/>
            <person name="De Jong A."/>
            <person name="Holsappel S."/>
            <person name="Eijlander R.T."/>
            <person name="Kuipers O.P."/>
        </authorList>
    </citation>
    <scope>NUCLEOTIDE SEQUENCE [LARGE SCALE GENOMIC DNA]</scope>
    <source>
        <strain evidence="1 3">B4102</strain>
    </source>
</reference>
<gene>
    <name evidence="1" type="ORF">B4102_2832</name>
    <name evidence="2" type="ORF">JGZ69_04985</name>
</gene>
<evidence type="ECO:0000313" key="3">
    <source>
        <dbReference type="Proteomes" id="UP000075666"/>
    </source>
</evidence>
<dbReference type="Proteomes" id="UP000075666">
    <property type="component" value="Unassembled WGS sequence"/>
</dbReference>
<reference evidence="2 4" key="2">
    <citation type="submission" date="2020-12" db="EMBL/GenBank/DDBJ databases">
        <title>Taxonomic evaluation of the Bacillus sporothermodurans group of bacteria based on whole genome sequences.</title>
        <authorList>
            <person name="Fiedler G."/>
            <person name="Herbstmann A.-D."/>
            <person name="Doll E."/>
            <person name="Wenning M."/>
            <person name="Brinks E."/>
            <person name="Kabisch J."/>
            <person name="Breitenwieser F."/>
            <person name="Lappann M."/>
            <person name="Boehnlein C."/>
            <person name="Franz C."/>
        </authorList>
    </citation>
    <scope>NUCLEOTIDE SEQUENCE [LARGE SCALE GENOMIC DNA]</scope>
    <source>
        <strain evidence="2 4">DSM 10599</strain>
    </source>
</reference>
<dbReference type="Proteomes" id="UP000595512">
    <property type="component" value="Chromosome"/>
</dbReference>
<dbReference type="RefSeq" id="WP_066229933.1">
    <property type="nucleotide sequence ID" value="NZ_CP066701.1"/>
</dbReference>
<evidence type="ECO:0000313" key="4">
    <source>
        <dbReference type="Proteomes" id="UP000595512"/>
    </source>
</evidence>